<evidence type="ECO:0000256" key="2">
    <source>
        <dbReference type="ARBA" id="ARBA00022692"/>
    </source>
</evidence>
<protein>
    <recommendedName>
        <fullName evidence="8">EF-hand domain-containing protein</fullName>
    </recommendedName>
</protein>
<dbReference type="OrthoDB" id="416585at2759"/>
<evidence type="ECO:0000256" key="5">
    <source>
        <dbReference type="ARBA" id="ARBA00023136"/>
    </source>
</evidence>
<feature type="region of interest" description="Disordered" evidence="6">
    <location>
        <begin position="1"/>
        <end position="22"/>
    </location>
</feature>
<dbReference type="GO" id="GO:0016020">
    <property type="term" value="C:membrane"/>
    <property type="evidence" value="ECO:0007669"/>
    <property type="project" value="UniProtKB-SubCell"/>
</dbReference>
<dbReference type="InterPro" id="IPR002048">
    <property type="entry name" value="EF_hand_dom"/>
</dbReference>
<dbReference type="InterPro" id="IPR027359">
    <property type="entry name" value="Volt_channel_dom_sf"/>
</dbReference>
<evidence type="ECO:0000259" key="8">
    <source>
        <dbReference type="PROSITE" id="PS50222"/>
    </source>
</evidence>
<organism evidence="9 10">
    <name type="scientific">Polarella glacialis</name>
    <name type="common">Dinoflagellate</name>
    <dbReference type="NCBI Taxonomy" id="89957"/>
    <lineage>
        <taxon>Eukaryota</taxon>
        <taxon>Sar</taxon>
        <taxon>Alveolata</taxon>
        <taxon>Dinophyceae</taxon>
        <taxon>Suessiales</taxon>
        <taxon>Suessiaceae</taxon>
        <taxon>Polarella</taxon>
    </lineage>
</organism>
<accession>A0A813G2S1</accession>
<keyword evidence="3" id="KW-0106">Calcium</keyword>
<feature type="compositionally biased region" description="Acidic residues" evidence="6">
    <location>
        <begin position="1"/>
        <end position="10"/>
    </location>
</feature>
<dbReference type="PROSITE" id="PS00018">
    <property type="entry name" value="EF_HAND_1"/>
    <property type="match status" value="1"/>
</dbReference>
<dbReference type="EMBL" id="CAJNNV010027592">
    <property type="protein sequence ID" value="CAE8620809.1"/>
    <property type="molecule type" value="Genomic_DNA"/>
</dbReference>
<dbReference type="CDD" id="cd00051">
    <property type="entry name" value="EFh"/>
    <property type="match status" value="1"/>
</dbReference>
<dbReference type="PROSITE" id="PS50222">
    <property type="entry name" value="EF_HAND_2"/>
    <property type="match status" value="1"/>
</dbReference>
<comment type="caution">
    <text evidence="9">The sequence shown here is derived from an EMBL/GenBank/DDBJ whole genome shotgun (WGS) entry which is preliminary data.</text>
</comment>
<dbReference type="Gene3D" id="1.20.120.350">
    <property type="entry name" value="Voltage-gated potassium channels. Chain C"/>
    <property type="match status" value="1"/>
</dbReference>
<dbReference type="SUPFAM" id="SSF47473">
    <property type="entry name" value="EF-hand"/>
    <property type="match status" value="1"/>
</dbReference>
<feature type="transmembrane region" description="Helical" evidence="7">
    <location>
        <begin position="640"/>
        <end position="660"/>
    </location>
</feature>
<evidence type="ECO:0000313" key="9">
    <source>
        <dbReference type="EMBL" id="CAE8620809.1"/>
    </source>
</evidence>
<feature type="transmembrane region" description="Helical" evidence="7">
    <location>
        <begin position="592"/>
        <end position="620"/>
    </location>
</feature>
<dbReference type="InterPro" id="IPR005821">
    <property type="entry name" value="Ion_trans_dom"/>
</dbReference>
<keyword evidence="10" id="KW-1185">Reference proteome</keyword>
<dbReference type="AlphaFoldDB" id="A0A813G2S1"/>
<name>A0A813G2S1_POLGL</name>
<dbReference type="Gene3D" id="1.10.287.70">
    <property type="match status" value="1"/>
</dbReference>
<feature type="domain" description="EF-hand" evidence="8">
    <location>
        <begin position="760"/>
        <end position="795"/>
    </location>
</feature>
<dbReference type="InterPro" id="IPR018247">
    <property type="entry name" value="EF_Hand_1_Ca_BS"/>
</dbReference>
<dbReference type="Gene3D" id="1.10.238.10">
    <property type="entry name" value="EF-hand"/>
    <property type="match status" value="1"/>
</dbReference>
<feature type="transmembrane region" description="Helical" evidence="7">
    <location>
        <begin position="537"/>
        <end position="556"/>
    </location>
</feature>
<feature type="transmembrane region" description="Helical" evidence="7">
    <location>
        <begin position="681"/>
        <end position="703"/>
    </location>
</feature>
<dbReference type="InterPro" id="IPR011992">
    <property type="entry name" value="EF-hand-dom_pair"/>
</dbReference>
<dbReference type="GO" id="GO:0005216">
    <property type="term" value="F:monoatomic ion channel activity"/>
    <property type="evidence" value="ECO:0007669"/>
    <property type="project" value="InterPro"/>
</dbReference>
<evidence type="ECO:0000256" key="6">
    <source>
        <dbReference type="SAM" id="MobiDB-lite"/>
    </source>
</evidence>
<feature type="transmembrane region" description="Helical" evidence="7">
    <location>
        <begin position="498"/>
        <end position="517"/>
    </location>
</feature>
<evidence type="ECO:0000256" key="3">
    <source>
        <dbReference type="ARBA" id="ARBA00022837"/>
    </source>
</evidence>
<evidence type="ECO:0000256" key="7">
    <source>
        <dbReference type="SAM" id="Phobius"/>
    </source>
</evidence>
<feature type="transmembrane region" description="Helical" evidence="7">
    <location>
        <begin position="459"/>
        <end position="478"/>
    </location>
</feature>
<dbReference type="Pfam" id="PF00520">
    <property type="entry name" value="Ion_trans"/>
    <property type="match status" value="1"/>
</dbReference>
<evidence type="ECO:0000256" key="4">
    <source>
        <dbReference type="ARBA" id="ARBA00022989"/>
    </source>
</evidence>
<evidence type="ECO:0000313" key="10">
    <source>
        <dbReference type="Proteomes" id="UP000654075"/>
    </source>
</evidence>
<comment type="subcellular location">
    <subcellularLocation>
        <location evidence="1">Membrane</location>
        <topology evidence="1">Multi-pass membrane protein</topology>
    </subcellularLocation>
</comment>
<sequence>MEAEESNAEDATERPQLDTGEEEVLDYADKVAKCVEQACGRHRQVEKWVQECSPHESLKEHISAVFEAKSGVLDFASRRLERVQAALEMQREMQKEKKLRKSDRMVKISARAVMQSYDNPGAEKMNWNAAASAMAAAAFVEVAELNTSWVEVNAFKTLKEALGFVIECQPSDYRPAGQLGESYPRFQNSRESLAHVLKMDPVPDEFVSIETMFRRRLRVRRAKPGETKEEIASKLETLFGLRITAEALQVGGAQSGGSLAVEVDSEAKSSHWQIERAELRQLLGEVLQQEFRELSAKLIKETLPEEFRRLAATCFNADGPACSPGGCRGKCGALRASGGPNADLPYTFSTLITQEPDASLGSDPDWDSMRLDTTPSEAISLGHSADDLWRDDVSNAPSLLAHELVLQSSEAKRQEALSVQTRSKGKKTTLDASLQKHLDAVHKPDKIQDKGFRRLARRMVKAACFDYCISLVLVLNAVSIGVQAERQATLGSTPEGNAYFQAIEGSFGVIFAIELGLRVYVNGFKHFFFGKAMCEHLFDFVLVFLQLVDIIVTLSISSEAGFNSLGFLRILRLFRLARMVRLVRLVPELRSMVYLISASLSAFVWAAVLMLLIMYCLAVYFTIVASEADVSDSEEHFAQLYWGSIGGSVLSLFMAVAGGADWHQFLLVFGQGSSLYIINSFLLSIYVGFAILVMLNLVTGVLVEGAQNIIRSQKETELAQMSAEIFVKADTNNDSEMSKDEFDKLMCTPSMDTYCHAIGMTLDEAANLFEFLDRDDSGSISIAEFVQGCLRLRGPAKALDLAELRLWSKDNSQDTLKSIKSLHAIVSQLAYNQALLFRSASSESSLGMDLHIEEHRRAGVLV</sequence>
<keyword evidence="2 7" id="KW-0812">Transmembrane</keyword>
<dbReference type="SUPFAM" id="SSF81324">
    <property type="entry name" value="Voltage-gated potassium channels"/>
    <property type="match status" value="1"/>
</dbReference>
<evidence type="ECO:0000256" key="1">
    <source>
        <dbReference type="ARBA" id="ARBA00004141"/>
    </source>
</evidence>
<dbReference type="GO" id="GO:0005509">
    <property type="term" value="F:calcium ion binding"/>
    <property type="evidence" value="ECO:0007669"/>
    <property type="project" value="InterPro"/>
</dbReference>
<keyword evidence="4 7" id="KW-1133">Transmembrane helix</keyword>
<dbReference type="PANTHER" id="PTHR46726">
    <property type="entry name" value="TWO PORE CHANNEL 3"/>
    <property type="match status" value="1"/>
</dbReference>
<gene>
    <name evidence="9" type="ORF">PGLA1383_LOCUS38357</name>
</gene>
<proteinExistence type="predicted"/>
<reference evidence="9" key="1">
    <citation type="submission" date="2021-02" db="EMBL/GenBank/DDBJ databases">
        <authorList>
            <person name="Dougan E. K."/>
            <person name="Rhodes N."/>
            <person name="Thang M."/>
            <person name="Chan C."/>
        </authorList>
    </citation>
    <scope>NUCLEOTIDE SEQUENCE</scope>
</reference>
<dbReference type="Proteomes" id="UP000654075">
    <property type="component" value="Unassembled WGS sequence"/>
</dbReference>
<keyword evidence="5 7" id="KW-0472">Membrane</keyword>
<dbReference type="PANTHER" id="PTHR46726:SF1">
    <property type="entry name" value="TWO-PORE CALCIUM CHANNEL 3"/>
    <property type="match status" value="1"/>
</dbReference>